<keyword evidence="4" id="KW-1185">Reference proteome</keyword>
<dbReference type="InterPro" id="IPR008145">
    <property type="entry name" value="GK/Ca_channel_bsu"/>
</dbReference>
<dbReference type="Gene3D" id="3.40.50.300">
    <property type="entry name" value="P-loop containing nucleotide triphosphate hydrolases"/>
    <property type="match status" value="1"/>
</dbReference>
<dbReference type="Pfam" id="PF00625">
    <property type="entry name" value="Guanylate_kin"/>
    <property type="match status" value="1"/>
</dbReference>
<sequence length="109" mass="12443">RSPPPSPGTDTSRKPKDTPSPRSLQAVKVLRTAEFVPYVVFIELTVGALPREADAKRTVEESGRIQRGYGHYFDLSLTNDDLERTFGRLREAMERLRAQPQWVPVSWVY</sequence>
<dbReference type="Ensembl" id="ENSOSUT00000005862.1">
    <property type="protein sequence ID" value="ENSOSUP00000005656.1"/>
    <property type="gene ID" value="ENSOSUG00000004230.1"/>
</dbReference>
<feature type="domain" description="Guanylate kinase-like" evidence="2">
    <location>
        <begin position="23"/>
        <end position="94"/>
    </location>
</feature>
<evidence type="ECO:0000259" key="2">
    <source>
        <dbReference type="PROSITE" id="PS50052"/>
    </source>
</evidence>
<dbReference type="InterPro" id="IPR050716">
    <property type="entry name" value="MAGUK"/>
</dbReference>
<reference evidence="3" key="1">
    <citation type="submission" date="2025-08" db="UniProtKB">
        <authorList>
            <consortium name="Ensembl"/>
        </authorList>
    </citation>
    <scope>IDENTIFICATION</scope>
</reference>
<dbReference type="PROSITE" id="PS50052">
    <property type="entry name" value="GUANYLATE_KINASE_2"/>
    <property type="match status" value="1"/>
</dbReference>
<evidence type="ECO:0000313" key="4">
    <source>
        <dbReference type="Proteomes" id="UP000694552"/>
    </source>
</evidence>
<dbReference type="InterPro" id="IPR008144">
    <property type="entry name" value="Guanylate_kin-like_dom"/>
</dbReference>
<evidence type="ECO:0000313" key="3">
    <source>
        <dbReference type="Ensembl" id="ENSOSUP00000005656.1"/>
    </source>
</evidence>
<dbReference type="PANTHER" id="PTHR23122">
    <property type="entry name" value="MEMBRANE-ASSOCIATED GUANYLATE KINASE MAGUK"/>
    <property type="match status" value="1"/>
</dbReference>
<reference evidence="3" key="2">
    <citation type="submission" date="2025-09" db="UniProtKB">
        <authorList>
            <consortium name="Ensembl"/>
        </authorList>
    </citation>
    <scope>IDENTIFICATION</scope>
</reference>
<organism evidence="3 4">
    <name type="scientific">Otus sunia</name>
    <name type="common">Oriental scops-owl</name>
    <dbReference type="NCBI Taxonomy" id="257818"/>
    <lineage>
        <taxon>Eukaryota</taxon>
        <taxon>Metazoa</taxon>
        <taxon>Chordata</taxon>
        <taxon>Craniata</taxon>
        <taxon>Vertebrata</taxon>
        <taxon>Euteleostomi</taxon>
        <taxon>Archelosauria</taxon>
        <taxon>Archosauria</taxon>
        <taxon>Dinosauria</taxon>
        <taxon>Saurischia</taxon>
        <taxon>Theropoda</taxon>
        <taxon>Coelurosauria</taxon>
        <taxon>Aves</taxon>
        <taxon>Neognathae</taxon>
        <taxon>Neoaves</taxon>
        <taxon>Telluraves</taxon>
        <taxon>Strigiformes</taxon>
        <taxon>Strigidae</taxon>
        <taxon>Otus</taxon>
    </lineage>
</organism>
<name>A0A8C8AK18_9STRI</name>
<dbReference type="AlphaFoldDB" id="A0A8C8AK18"/>
<accession>A0A8C8AK18</accession>
<evidence type="ECO:0000256" key="1">
    <source>
        <dbReference type="SAM" id="MobiDB-lite"/>
    </source>
</evidence>
<protein>
    <recommendedName>
        <fullName evidence="2">Guanylate kinase-like domain-containing protein</fullName>
    </recommendedName>
</protein>
<dbReference type="SUPFAM" id="SSF52540">
    <property type="entry name" value="P-loop containing nucleoside triphosphate hydrolases"/>
    <property type="match status" value="1"/>
</dbReference>
<dbReference type="Proteomes" id="UP000694552">
    <property type="component" value="Unplaced"/>
</dbReference>
<dbReference type="InterPro" id="IPR027417">
    <property type="entry name" value="P-loop_NTPase"/>
</dbReference>
<proteinExistence type="predicted"/>
<feature type="region of interest" description="Disordered" evidence="1">
    <location>
        <begin position="1"/>
        <end position="23"/>
    </location>
</feature>